<dbReference type="PROSITE" id="PS00409">
    <property type="entry name" value="PROKAR_NTER_METHYL"/>
    <property type="match status" value="1"/>
</dbReference>
<evidence type="ECO:0000313" key="2">
    <source>
        <dbReference type="EMBL" id="KQH84151.1"/>
    </source>
</evidence>
<gene>
    <name evidence="2" type="ORF">AMR76_19370</name>
</gene>
<dbReference type="EMBL" id="LKHS01000021">
    <property type="protein sequence ID" value="KQH84151.1"/>
    <property type="molecule type" value="Genomic_DNA"/>
</dbReference>
<dbReference type="SUPFAM" id="SSF54523">
    <property type="entry name" value="Pili subunits"/>
    <property type="match status" value="1"/>
</dbReference>
<dbReference type="InParanoid" id="A0A0Q2MWU9"/>
<keyword evidence="1" id="KW-1133">Transmembrane helix</keyword>
<dbReference type="NCBIfam" id="TIGR02532">
    <property type="entry name" value="IV_pilin_GFxxxE"/>
    <property type="match status" value="1"/>
</dbReference>
<dbReference type="Gene3D" id="3.30.700.10">
    <property type="entry name" value="Glycoprotein, Type 4 Pilin"/>
    <property type="match status" value="1"/>
</dbReference>
<reference evidence="2 3" key="1">
    <citation type="submission" date="2015-08" db="EMBL/GenBank/DDBJ databases">
        <title>Antibacterial properties of a collection of Vibrionaceae strains.</title>
        <authorList>
            <person name="Giubergia S."/>
        </authorList>
    </citation>
    <scope>NUCLEOTIDE SEQUENCE [LARGE SCALE GENOMIC DNA]</scope>
    <source>
        <strain evidence="2 3">S0821</strain>
    </source>
</reference>
<dbReference type="InterPro" id="IPR045584">
    <property type="entry name" value="Pilin-like"/>
</dbReference>
<dbReference type="InterPro" id="IPR012902">
    <property type="entry name" value="N_methyl_site"/>
</dbReference>
<dbReference type="Proteomes" id="UP000051221">
    <property type="component" value="Unassembled WGS sequence"/>
</dbReference>
<evidence type="ECO:0000313" key="3">
    <source>
        <dbReference type="Proteomes" id="UP000051221"/>
    </source>
</evidence>
<organism evidence="2 3">
    <name type="scientific">Vibrio furnissii</name>
    <dbReference type="NCBI Taxonomy" id="29494"/>
    <lineage>
        <taxon>Bacteria</taxon>
        <taxon>Pseudomonadati</taxon>
        <taxon>Pseudomonadota</taxon>
        <taxon>Gammaproteobacteria</taxon>
        <taxon>Vibrionales</taxon>
        <taxon>Vibrionaceae</taxon>
        <taxon>Vibrio</taxon>
    </lineage>
</organism>
<dbReference type="AlphaFoldDB" id="A0A0Q2MWU9"/>
<dbReference type="RefSeq" id="WP_055466926.1">
    <property type="nucleotide sequence ID" value="NZ_LKHS01000021.1"/>
</dbReference>
<keyword evidence="3" id="KW-1185">Reference proteome</keyword>
<proteinExistence type="predicted"/>
<keyword evidence="1" id="KW-0812">Transmembrane</keyword>
<dbReference type="Pfam" id="PF07963">
    <property type="entry name" value="N_methyl"/>
    <property type="match status" value="1"/>
</dbReference>
<comment type="caution">
    <text evidence="2">The sequence shown here is derived from an EMBL/GenBank/DDBJ whole genome shotgun (WGS) entry which is preliminary data.</text>
</comment>
<keyword evidence="1" id="KW-0472">Membrane</keyword>
<sequence>MYKKQSGFSLVELVIVIVVVGLLAVAALPRFLDVTDEAKKASIEGVAGGYATGVLSARAQWEAKARSSVVVGAERYNTVNYDGVDFWLTRSQDSSGVDTDFRDGYPVALNRDNASFPSSLSDQNCIDLMENLLQNPPAVDTVSNASSNSNIKYSAQADGGNWTCTYVQQEGKSAHQFVYEVKTGRVTVTLQ</sequence>
<feature type="transmembrane region" description="Helical" evidence="1">
    <location>
        <begin position="7"/>
        <end position="28"/>
    </location>
</feature>
<protein>
    <submittedName>
        <fullName evidence="2">MSHA biogenesis protein MshB</fullName>
    </submittedName>
</protein>
<evidence type="ECO:0000256" key="1">
    <source>
        <dbReference type="SAM" id="Phobius"/>
    </source>
</evidence>
<name>A0A0Q2MWU9_VIBFU</name>
<accession>A0A0Q2MWU9</accession>